<dbReference type="PANTHER" id="PTHR35563">
    <property type="entry name" value="BARREL METAL-DEPENDENT HYDROLASE, PUTATIVE (AFU_ORTHOLOGUE AFUA_1G16240)-RELATED"/>
    <property type="match status" value="1"/>
</dbReference>
<proteinExistence type="predicted"/>
<dbReference type="eggNOG" id="COG3618">
    <property type="taxonomic scope" value="Bacteria"/>
</dbReference>
<dbReference type="InterPro" id="IPR052358">
    <property type="entry name" value="Aro_Compnd_Degr_Hydrolases"/>
</dbReference>
<keyword evidence="3" id="KW-1185">Reference proteome</keyword>
<dbReference type="STRING" id="596154.Alide2_0520"/>
<dbReference type="KEGG" id="adk:Alide2_0520"/>
<dbReference type="EMBL" id="CP002657">
    <property type="protein sequence ID" value="AEB82938.1"/>
    <property type="molecule type" value="Genomic_DNA"/>
</dbReference>
<dbReference type="InterPro" id="IPR006680">
    <property type="entry name" value="Amidohydro-rel"/>
</dbReference>
<dbReference type="Pfam" id="PF04909">
    <property type="entry name" value="Amidohydro_2"/>
    <property type="match status" value="1"/>
</dbReference>
<dbReference type="GO" id="GO:0016787">
    <property type="term" value="F:hydrolase activity"/>
    <property type="evidence" value="ECO:0007669"/>
    <property type="project" value="UniProtKB-KW"/>
</dbReference>
<dbReference type="Proteomes" id="UP000007938">
    <property type="component" value="Chromosome"/>
</dbReference>
<organism evidence="2 3">
    <name type="scientific">Alicycliphilus denitrificans (strain DSM 14773 / CIP 107495 / K601)</name>
    <dbReference type="NCBI Taxonomy" id="596154"/>
    <lineage>
        <taxon>Bacteria</taxon>
        <taxon>Pseudomonadati</taxon>
        <taxon>Pseudomonadota</taxon>
        <taxon>Betaproteobacteria</taxon>
        <taxon>Burkholderiales</taxon>
        <taxon>Comamonadaceae</taxon>
        <taxon>Alicycliphilus</taxon>
    </lineage>
</organism>
<dbReference type="PANTHER" id="PTHR35563:SF2">
    <property type="entry name" value="BARREL METAL-DEPENDENT HYDROLASE, PUTATIVE (AFU_ORTHOLOGUE AFUA_1G16240)-RELATED"/>
    <property type="match status" value="1"/>
</dbReference>
<keyword evidence="2" id="KW-0378">Hydrolase</keyword>
<accession>F4G4H5</accession>
<reference evidence="2 3" key="2">
    <citation type="submission" date="2011-04" db="EMBL/GenBank/DDBJ databases">
        <title>Complete sequence of chromosome of Alicycliphilus denitrificans K601.</title>
        <authorList>
            <consortium name="US DOE Joint Genome Institute"/>
            <person name="Lucas S."/>
            <person name="Han J."/>
            <person name="Lapidus A."/>
            <person name="Cheng J.-F."/>
            <person name="Goodwin L."/>
            <person name="Pitluck S."/>
            <person name="Peters L."/>
            <person name="Zeytun A."/>
            <person name="Detter J.C."/>
            <person name="Han C."/>
            <person name="Tapia R."/>
            <person name="Land M."/>
            <person name="Hauser L."/>
            <person name="Kyrpides N."/>
            <person name="Ivanova N."/>
            <person name="Mikhailova N."/>
            <person name="Pagani I."/>
            <person name="Oosterkamp M."/>
            <person name="Pieper D."/>
            <person name="van Berkel W."/>
            <person name="Langenhoff A."/>
            <person name="Smidt H."/>
            <person name="Stams A."/>
            <person name="Woyke T."/>
        </authorList>
    </citation>
    <scope>NUCLEOTIDE SEQUENCE [LARGE SCALE GENOMIC DNA]</scope>
    <source>
        <strain evidence="3">DSM 14773 / CIP 107495 / K601</strain>
    </source>
</reference>
<protein>
    <submittedName>
        <fullName evidence="2">Amidohydrolase 2</fullName>
    </submittedName>
</protein>
<name>F4G4H5_ALIDK</name>
<evidence type="ECO:0000259" key="1">
    <source>
        <dbReference type="Pfam" id="PF04909"/>
    </source>
</evidence>
<evidence type="ECO:0000313" key="2">
    <source>
        <dbReference type="EMBL" id="AEB82938.1"/>
    </source>
</evidence>
<sequence>MPDYLPFDPTPHAPRPLPPALACDSQFHVFGPRERYPVRPGAAYEMPTATWQVAQKLHATLGVQRGVIVQATTYGADHQVVLDALAGLNASGSPRRYMACANAAVLVERDDAYLQRLHDAGVRGARFTRGGLGISFTPQQQERALERVRELGWYVKVQPEPGGIAEQMQAFLHLQDVPVLMDHMGRANPELGENDPSLACILELFQRGNFWVMLSLSEKISRQGAPWNDVVPLARRLIDAAPDRCVWGSDWPHPVSVKQPPNEGDLLELLYRFAPDAEMLHKILVANPAHFFGFETP</sequence>
<feature type="domain" description="Amidohydrolase-related" evidence="1">
    <location>
        <begin position="23"/>
        <end position="294"/>
    </location>
</feature>
<dbReference type="OrthoDB" id="9787654at2"/>
<dbReference type="Gene3D" id="3.20.20.140">
    <property type="entry name" value="Metal-dependent hydrolases"/>
    <property type="match status" value="1"/>
</dbReference>
<dbReference type="AlphaFoldDB" id="F4G4H5"/>
<dbReference type="SUPFAM" id="SSF51556">
    <property type="entry name" value="Metallo-dependent hydrolases"/>
    <property type="match status" value="1"/>
</dbReference>
<dbReference type="InterPro" id="IPR032466">
    <property type="entry name" value="Metal_Hydrolase"/>
</dbReference>
<dbReference type="RefSeq" id="WP_013721316.1">
    <property type="nucleotide sequence ID" value="NC_015422.1"/>
</dbReference>
<dbReference type="HOGENOM" id="CLU_064039_2_1_4"/>
<evidence type="ECO:0000313" key="3">
    <source>
        <dbReference type="Proteomes" id="UP000007938"/>
    </source>
</evidence>
<gene>
    <name evidence="2" type="ordered locus">Alide2_0520</name>
</gene>
<reference evidence="2 3" key="1">
    <citation type="journal article" date="2011" name="J. Bacteriol.">
        <title>Genome Sequences of Alicycliphilus denitrificans Strains BC and K601T.</title>
        <authorList>
            <person name="Oosterkamp M.J."/>
            <person name="Veuskens T."/>
            <person name="Plugge C.M."/>
            <person name="Langenhoff A.A."/>
            <person name="Gerritse J."/>
            <person name="van Berkel W.J."/>
            <person name="Pieper D.H."/>
            <person name="Junca H."/>
            <person name="Goodwin L.A."/>
            <person name="Daligault H.E."/>
            <person name="Bruce D.C."/>
            <person name="Detter J.C."/>
            <person name="Tapia R."/>
            <person name="Han C.S."/>
            <person name="Land M.L."/>
            <person name="Hauser L.J."/>
            <person name="Smidt H."/>
            <person name="Stams A.J."/>
        </authorList>
    </citation>
    <scope>NUCLEOTIDE SEQUENCE [LARGE SCALE GENOMIC DNA]</scope>
    <source>
        <strain evidence="3">DSM 14773 / CIP 107495 / K601</strain>
    </source>
</reference>